<dbReference type="PROSITE" id="PS50151">
    <property type="entry name" value="UVR"/>
    <property type="match status" value="1"/>
</dbReference>
<organism evidence="16">
    <name type="scientific">bioreactor metagenome</name>
    <dbReference type="NCBI Taxonomy" id="1076179"/>
    <lineage>
        <taxon>unclassified sequences</taxon>
        <taxon>metagenomes</taxon>
        <taxon>ecological metagenomes</taxon>
    </lineage>
</organism>
<sequence length="657" mass="75365">MPELKIVSKFKPTGDQPKAIDSLVNSIKRGDKGQTLLGVTGSGKTYTMANIIERLQKPTIILAHNKTLAAQLCSEFKEFFPDNIVEYFVSYYDYYQPEAYVPQTDTFIEKDASINDEIDKLRHSATSALLERRDVIIVASISCIYGLGNPDEYKKLTISLRPGMIKDRDEIIKKLIEIQYERNDIDFARGSFRVRGDSSDIIPSYSSSKGIRIEFFGDEIERIREFDVLTGNIIGERNHVSISPASHFATSRDVLEKAIRTIEDELEDRIKELNSQEKLLEAQRLRQRTNYDIEMIREMGYCSGIENYSRVLDGRAPGTPPKTLLDYFPEDFLMFIDESHVTLPQARAMYAGDRSRKNTLVEYGFRLPCAYDNRPLKFEEFEKKINQVVFVSATPAQYEIDHSTNIAEQVIRPTGLLDPIIEIRPVKGQIDDLYAEIKKTTEKGFRTLITTLTKRMAEDLTKYLTDLGIKTTYMHSDIKTIERMEIIRDLRLGEYDVLVGINLLREGLDIPEVALVAILDADKEGFLRSETSLIQTVGRAARNSESRVIMYADNITKSMDKAIKETERRREIQIKYNEEHGITPQTIIKEVRDVIEATKVAEEAEKYEVENENTKDLSVKDKKKLIKKYTDEMMDAAKNLQFERAAELRDIINKLKG</sequence>
<evidence type="ECO:0000256" key="9">
    <source>
        <dbReference type="ARBA" id="ARBA00023204"/>
    </source>
</evidence>
<proteinExistence type="inferred from homology"/>
<evidence type="ECO:0000259" key="15">
    <source>
        <dbReference type="PROSITE" id="PS51194"/>
    </source>
</evidence>
<dbReference type="SMART" id="SM00490">
    <property type="entry name" value="HELICc"/>
    <property type="match status" value="1"/>
</dbReference>
<dbReference type="Gene3D" id="4.10.860.10">
    <property type="entry name" value="UVR domain"/>
    <property type="match status" value="1"/>
</dbReference>
<dbReference type="InterPro" id="IPR001650">
    <property type="entry name" value="Helicase_C-like"/>
</dbReference>
<dbReference type="Pfam" id="PF00271">
    <property type="entry name" value="Helicase_C"/>
    <property type="match status" value="1"/>
</dbReference>
<evidence type="ECO:0000256" key="6">
    <source>
        <dbReference type="ARBA" id="ARBA00022769"/>
    </source>
</evidence>
<reference evidence="16" key="1">
    <citation type="submission" date="2019-08" db="EMBL/GenBank/DDBJ databases">
        <authorList>
            <person name="Kucharzyk K."/>
            <person name="Murdoch R.W."/>
            <person name="Higgins S."/>
            <person name="Loffler F."/>
        </authorList>
    </citation>
    <scope>NUCLEOTIDE SEQUENCE</scope>
</reference>
<keyword evidence="7" id="KW-0067">ATP-binding</keyword>
<keyword evidence="5" id="KW-0227">DNA damage</keyword>
<dbReference type="InterPro" id="IPR041471">
    <property type="entry name" value="UvrB_inter"/>
</dbReference>
<dbReference type="InterPro" id="IPR036876">
    <property type="entry name" value="UVR_dom_sf"/>
</dbReference>
<dbReference type="PROSITE" id="PS51194">
    <property type="entry name" value="HELICASE_CTER"/>
    <property type="match status" value="1"/>
</dbReference>
<dbReference type="InterPro" id="IPR014001">
    <property type="entry name" value="Helicase_ATP-bd"/>
</dbReference>
<dbReference type="Pfam" id="PF02151">
    <property type="entry name" value="UVR"/>
    <property type="match status" value="1"/>
</dbReference>
<dbReference type="GO" id="GO:0006289">
    <property type="term" value="P:nucleotide-excision repair"/>
    <property type="evidence" value="ECO:0007669"/>
    <property type="project" value="InterPro"/>
</dbReference>
<dbReference type="Pfam" id="PF04851">
    <property type="entry name" value="ResIII"/>
    <property type="match status" value="1"/>
</dbReference>
<gene>
    <name evidence="16" type="primary">uvrB_23</name>
    <name evidence="16" type="ORF">SDC9_58748</name>
</gene>
<dbReference type="GO" id="GO:0005524">
    <property type="term" value="F:ATP binding"/>
    <property type="evidence" value="ECO:0007669"/>
    <property type="project" value="UniProtKB-KW"/>
</dbReference>
<evidence type="ECO:0000256" key="4">
    <source>
        <dbReference type="ARBA" id="ARBA00022741"/>
    </source>
</evidence>
<evidence type="ECO:0000256" key="10">
    <source>
        <dbReference type="ARBA" id="ARBA00026033"/>
    </source>
</evidence>
<feature type="coiled-coil region" evidence="12">
    <location>
        <begin position="252"/>
        <end position="283"/>
    </location>
</feature>
<evidence type="ECO:0000256" key="1">
    <source>
        <dbReference type="ARBA" id="ARBA00004496"/>
    </source>
</evidence>
<evidence type="ECO:0000256" key="5">
    <source>
        <dbReference type="ARBA" id="ARBA00022763"/>
    </source>
</evidence>
<dbReference type="GO" id="GO:0009380">
    <property type="term" value="C:excinuclease repair complex"/>
    <property type="evidence" value="ECO:0007669"/>
    <property type="project" value="InterPro"/>
</dbReference>
<dbReference type="NCBIfam" id="TIGR00631">
    <property type="entry name" value="uvrb"/>
    <property type="match status" value="1"/>
</dbReference>
<dbReference type="SUPFAM" id="SSF52540">
    <property type="entry name" value="P-loop containing nucleoside triphosphate hydrolases"/>
    <property type="match status" value="2"/>
</dbReference>
<dbReference type="CDD" id="cd17916">
    <property type="entry name" value="DEXHc_UvrB"/>
    <property type="match status" value="1"/>
</dbReference>
<evidence type="ECO:0000256" key="8">
    <source>
        <dbReference type="ARBA" id="ARBA00022881"/>
    </source>
</evidence>
<dbReference type="InterPro" id="IPR001943">
    <property type="entry name" value="UVR_dom"/>
</dbReference>
<dbReference type="SUPFAM" id="SSF46600">
    <property type="entry name" value="C-terminal UvrC-binding domain of UvrB"/>
    <property type="match status" value="1"/>
</dbReference>
<evidence type="ECO:0000256" key="2">
    <source>
        <dbReference type="ARBA" id="ARBA00008533"/>
    </source>
</evidence>
<evidence type="ECO:0000256" key="3">
    <source>
        <dbReference type="ARBA" id="ARBA00022490"/>
    </source>
</evidence>
<keyword evidence="8" id="KW-0267">Excision nuclease</keyword>
<dbReference type="SMART" id="SM00487">
    <property type="entry name" value="DEXDc"/>
    <property type="match status" value="1"/>
</dbReference>
<dbReference type="AlphaFoldDB" id="A0A644X894"/>
<feature type="domain" description="Helicase ATP-binding" evidence="14">
    <location>
        <begin position="25"/>
        <end position="182"/>
    </location>
</feature>
<evidence type="ECO:0000259" key="13">
    <source>
        <dbReference type="PROSITE" id="PS50151"/>
    </source>
</evidence>
<dbReference type="GO" id="GO:0016887">
    <property type="term" value="F:ATP hydrolysis activity"/>
    <property type="evidence" value="ECO:0007669"/>
    <property type="project" value="InterPro"/>
</dbReference>
<keyword evidence="6" id="KW-0228">DNA excision</keyword>
<dbReference type="CDD" id="cd18790">
    <property type="entry name" value="SF2_C_UvrB"/>
    <property type="match status" value="1"/>
</dbReference>
<dbReference type="PANTHER" id="PTHR24029">
    <property type="entry name" value="UVRABC SYSTEM PROTEIN B"/>
    <property type="match status" value="1"/>
</dbReference>
<dbReference type="InterPro" id="IPR006935">
    <property type="entry name" value="Helicase/UvrB_N"/>
</dbReference>
<accession>A0A644X894</accession>
<dbReference type="InterPro" id="IPR004807">
    <property type="entry name" value="UvrB"/>
</dbReference>
<evidence type="ECO:0000313" key="16">
    <source>
        <dbReference type="EMBL" id="MPM12395.1"/>
    </source>
</evidence>
<evidence type="ECO:0000259" key="14">
    <source>
        <dbReference type="PROSITE" id="PS51192"/>
    </source>
</evidence>
<evidence type="ECO:0000256" key="12">
    <source>
        <dbReference type="SAM" id="Coils"/>
    </source>
</evidence>
<dbReference type="GO" id="GO:0005737">
    <property type="term" value="C:cytoplasm"/>
    <property type="evidence" value="ECO:0007669"/>
    <property type="project" value="UniProtKB-SubCell"/>
</dbReference>
<dbReference type="PROSITE" id="PS51192">
    <property type="entry name" value="HELICASE_ATP_BIND_1"/>
    <property type="match status" value="1"/>
</dbReference>
<feature type="domain" description="Helicase C-terminal" evidence="15">
    <location>
        <begin position="429"/>
        <end position="595"/>
    </location>
</feature>
<dbReference type="HAMAP" id="MF_00204">
    <property type="entry name" value="UvrB"/>
    <property type="match status" value="1"/>
</dbReference>
<dbReference type="GO" id="GO:0004518">
    <property type="term" value="F:nuclease activity"/>
    <property type="evidence" value="ECO:0007669"/>
    <property type="project" value="UniProtKB-KW"/>
</dbReference>
<comment type="subcellular location">
    <subcellularLocation>
        <location evidence="1">Cytoplasm</location>
    </subcellularLocation>
</comment>
<dbReference type="NCBIfam" id="NF003673">
    <property type="entry name" value="PRK05298.1"/>
    <property type="match status" value="1"/>
</dbReference>
<name>A0A644X894_9ZZZZ</name>
<evidence type="ECO:0000256" key="11">
    <source>
        <dbReference type="ARBA" id="ARBA00029504"/>
    </source>
</evidence>
<dbReference type="InterPro" id="IPR027417">
    <property type="entry name" value="P-loop_NTPase"/>
</dbReference>
<dbReference type="PANTHER" id="PTHR24029:SF0">
    <property type="entry name" value="UVRABC SYSTEM PROTEIN B"/>
    <property type="match status" value="1"/>
</dbReference>
<dbReference type="InterPro" id="IPR024759">
    <property type="entry name" value="UvrB_YAD/RRR_dom"/>
</dbReference>
<protein>
    <recommendedName>
        <fullName evidence="11">UvrABC system protein B</fullName>
    </recommendedName>
</protein>
<dbReference type="GO" id="GO:0003677">
    <property type="term" value="F:DNA binding"/>
    <property type="evidence" value="ECO:0007669"/>
    <property type="project" value="InterPro"/>
</dbReference>
<keyword evidence="4" id="KW-0547">Nucleotide-binding</keyword>
<comment type="similarity">
    <text evidence="2">Belongs to the UvrB family.</text>
</comment>
<keyword evidence="3" id="KW-0963">Cytoplasm</keyword>
<dbReference type="Pfam" id="PF12344">
    <property type="entry name" value="UvrB"/>
    <property type="match status" value="1"/>
</dbReference>
<keyword evidence="12" id="KW-0175">Coiled coil</keyword>
<feature type="domain" description="UVR" evidence="13">
    <location>
        <begin position="623"/>
        <end position="657"/>
    </location>
</feature>
<evidence type="ECO:0000256" key="7">
    <source>
        <dbReference type="ARBA" id="ARBA00022840"/>
    </source>
</evidence>
<dbReference type="EMBL" id="VSSQ01001966">
    <property type="protein sequence ID" value="MPM12395.1"/>
    <property type="molecule type" value="Genomic_DNA"/>
</dbReference>
<comment type="caution">
    <text evidence="16">The sequence shown here is derived from an EMBL/GenBank/DDBJ whole genome shotgun (WGS) entry which is preliminary data.</text>
</comment>
<comment type="subunit">
    <text evidence="10">Forms a heterotetramer with UvrA during the search for lesions. Interacts with UvrC in an incision complex.</text>
</comment>
<dbReference type="Pfam" id="PF17757">
    <property type="entry name" value="UvrB_inter"/>
    <property type="match status" value="1"/>
</dbReference>
<feature type="coiled-coil region" evidence="12">
    <location>
        <begin position="597"/>
        <end position="639"/>
    </location>
</feature>
<dbReference type="Gene3D" id="3.40.50.300">
    <property type="entry name" value="P-loop containing nucleotide triphosphate hydrolases"/>
    <property type="match status" value="3"/>
</dbReference>
<keyword evidence="9" id="KW-0234">DNA repair</keyword>